<gene>
    <name evidence="3" type="ORF">NSU_1578</name>
</gene>
<reference evidence="3 4" key="1">
    <citation type="journal article" date="2012" name="J. Bacteriol.">
        <title>Genome sequence of benzo(a)pyrene-degrading bacterium Novosphingobium pentaromativorans US6-1.</title>
        <authorList>
            <person name="Luo Y.R."/>
            <person name="Kang S.G."/>
            <person name="Kim S.J."/>
            <person name="Kim M.R."/>
            <person name="Li N."/>
            <person name="Lee J.H."/>
            <person name="Kwon K.K."/>
        </authorList>
    </citation>
    <scope>NUCLEOTIDE SEQUENCE [LARGE SCALE GENOMIC DNA]</scope>
    <source>
        <strain evidence="3 4">US6-1</strain>
    </source>
</reference>
<proteinExistence type="inferred from homology"/>
<dbReference type="RefSeq" id="WP_007012493.1">
    <property type="nucleotide sequence ID" value="NZ_CP009291.1"/>
</dbReference>
<dbReference type="InterPro" id="IPR001753">
    <property type="entry name" value="Enoyl-CoA_hydra/iso"/>
</dbReference>
<evidence type="ECO:0000313" key="4">
    <source>
        <dbReference type="Proteomes" id="UP000004030"/>
    </source>
</evidence>
<name>G6EB57_9SPHN</name>
<dbReference type="Proteomes" id="UP000004030">
    <property type="component" value="Unassembled WGS sequence"/>
</dbReference>
<evidence type="ECO:0000256" key="1">
    <source>
        <dbReference type="ARBA" id="ARBA00005254"/>
    </source>
</evidence>
<dbReference type="Pfam" id="PF00378">
    <property type="entry name" value="ECH_1"/>
    <property type="match status" value="1"/>
</dbReference>
<protein>
    <submittedName>
        <fullName evidence="3">Enoyl-CoA hydratase</fullName>
    </submittedName>
</protein>
<dbReference type="InterPro" id="IPR014748">
    <property type="entry name" value="Enoyl-CoA_hydra_C"/>
</dbReference>
<dbReference type="Gene3D" id="3.90.226.10">
    <property type="entry name" value="2-enoyl-CoA Hydratase, Chain A, domain 1"/>
    <property type="match status" value="1"/>
</dbReference>
<dbReference type="GO" id="GO:0006635">
    <property type="term" value="P:fatty acid beta-oxidation"/>
    <property type="evidence" value="ECO:0007669"/>
    <property type="project" value="TreeGrafter"/>
</dbReference>
<dbReference type="CDD" id="cd06558">
    <property type="entry name" value="crotonase-like"/>
    <property type="match status" value="1"/>
</dbReference>
<dbReference type="GO" id="GO:0016829">
    <property type="term" value="F:lyase activity"/>
    <property type="evidence" value="ECO:0007669"/>
    <property type="project" value="UniProtKB-KW"/>
</dbReference>
<dbReference type="STRING" id="1088721.JI59_12285"/>
<sequence>MDEGLKMGDFVKIEKRGRIAVLTLNHPERLNAIGEHQDCADFVAALEDLAADETISVGILTGAGKAFSAGGNLQAMKDRNGIGPLDSPTATRLNYRRGVQRIPRAFQECEVPMIAAVNGFAIGLGNDLACFCDIRIASDKAKFSAGFIKMGLIPGDGGAWALPRAVGFANAAEMLFTGETLDAEQARAMGLVSRVVPHESLMDEAMAIAEKIAANPARSLRMAKRLLTDAQNMRLNEVLEMSAAMQALAHETADFEEAIDAFLEKRPPHFTGK</sequence>
<dbReference type="Gene3D" id="1.10.12.10">
    <property type="entry name" value="Lyase 2-enoyl-coa Hydratase, Chain A, domain 2"/>
    <property type="match status" value="1"/>
</dbReference>
<dbReference type="SUPFAM" id="SSF52096">
    <property type="entry name" value="ClpP/crotonase"/>
    <property type="match status" value="1"/>
</dbReference>
<comment type="caution">
    <text evidence="3">The sequence shown here is derived from an EMBL/GenBank/DDBJ whole genome shotgun (WGS) entry which is preliminary data.</text>
</comment>
<dbReference type="AlphaFoldDB" id="G6EB57"/>
<keyword evidence="4" id="KW-1185">Reference proteome</keyword>
<keyword evidence="2" id="KW-0456">Lyase</keyword>
<dbReference type="PANTHER" id="PTHR11941:SF133">
    <property type="entry name" value="1,2-EPOXYPHENYLACETYL-COA ISOMERASE"/>
    <property type="match status" value="1"/>
</dbReference>
<evidence type="ECO:0000256" key="2">
    <source>
        <dbReference type="ARBA" id="ARBA00023239"/>
    </source>
</evidence>
<dbReference type="InterPro" id="IPR029045">
    <property type="entry name" value="ClpP/crotonase-like_dom_sf"/>
</dbReference>
<organism evidence="3 4">
    <name type="scientific">Novosphingobium pentaromativorans US6-1</name>
    <dbReference type="NCBI Taxonomy" id="1088721"/>
    <lineage>
        <taxon>Bacteria</taxon>
        <taxon>Pseudomonadati</taxon>
        <taxon>Pseudomonadota</taxon>
        <taxon>Alphaproteobacteria</taxon>
        <taxon>Sphingomonadales</taxon>
        <taxon>Sphingomonadaceae</taxon>
        <taxon>Novosphingobium</taxon>
    </lineage>
</organism>
<comment type="similarity">
    <text evidence="1">Belongs to the enoyl-CoA hydratase/isomerase family.</text>
</comment>
<dbReference type="EMBL" id="AGFM01000018">
    <property type="protein sequence ID" value="EHJ61524.1"/>
    <property type="molecule type" value="Genomic_DNA"/>
</dbReference>
<dbReference type="eggNOG" id="COG1024">
    <property type="taxonomic scope" value="Bacteria"/>
</dbReference>
<dbReference type="NCBIfam" id="NF006699">
    <property type="entry name" value="PRK09245.1"/>
    <property type="match status" value="1"/>
</dbReference>
<accession>G6EB57</accession>
<dbReference type="PATRIC" id="fig|1088721.3.peg.1559"/>
<evidence type="ECO:0000313" key="3">
    <source>
        <dbReference type="EMBL" id="EHJ61524.1"/>
    </source>
</evidence>
<dbReference type="PANTHER" id="PTHR11941">
    <property type="entry name" value="ENOYL-COA HYDRATASE-RELATED"/>
    <property type="match status" value="1"/>
</dbReference>